<dbReference type="PRINTS" id="PR00080">
    <property type="entry name" value="SDRFAMILY"/>
</dbReference>
<accession>A0A4P9W0V0</accession>
<feature type="non-terminal residue" evidence="4">
    <location>
        <position position="230"/>
    </location>
</feature>
<evidence type="ECO:0000313" key="5">
    <source>
        <dbReference type="Proteomes" id="UP000269721"/>
    </source>
</evidence>
<dbReference type="SUPFAM" id="SSF51735">
    <property type="entry name" value="NAD(P)-binding Rossmann-fold domains"/>
    <property type="match status" value="1"/>
</dbReference>
<keyword evidence="5" id="KW-1185">Reference proteome</keyword>
<organism evidence="4 5">
    <name type="scientific">Blyttiomyces helicus</name>
    <dbReference type="NCBI Taxonomy" id="388810"/>
    <lineage>
        <taxon>Eukaryota</taxon>
        <taxon>Fungi</taxon>
        <taxon>Fungi incertae sedis</taxon>
        <taxon>Chytridiomycota</taxon>
        <taxon>Chytridiomycota incertae sedis</taxon>
        <taxon>Chytridiomycetes</taxon>
        <taxon>Chytridiomycetes incertae sedis</taxon>
        <taxon>Blyttiomyces</taxon>
    </lineage>
</organism>
<dbReference type="InterPro" id="IPR002347">
    <property type="entry name" value="SDR_fam"/>
</dbReference>
<sequence>MQISGKVAIVTGSSSGFGKALAIRLGAKGAKLVLGDIDVKNGQAYADALDKQYPGKVVFARCDVSRKEDVKSLFELAKSKFGSIDIVINNAGIPETSIFHEDATDAWEKVIDIDLTAVIYGTRLALTEMIAAGKGGVIVNTASLAGLVPVYFQPVYAAAKAGVVNFTRSLVRFGRTHNIHVNAVCPGFSPTGILAKGEKLHGEKVFRDTTQALVPVETVIDAFVMAIEEG</sequence>
<dbReference type="GO" id="GO:0016616">
    <property type="term" value="F:oxidoreductase activity, acting on the CH-OH group of donors, NAD or NADP as acceptor"/>
    <property type="evidence" value="ECO:0007669"/>
    <property type="project" value="TreeGrafter"/>
</dbReference>
<evidence type="ECO:0000256" key="2">
    <source>
        <dbReference type="ARBA" id="ARBA00023002"/>
    </source>
</evidence>
<comment type="similarity">
    <text evidence="1 3">Belongs to the short-chain dehydrogenases/reductases (SDR) family.</text>
</comment>
<dbReference type="Pfam" id="PF00106">
    <property type="entry name" value="adh_short"/>
    <property type="match status" value="1"/>
</dbReference>
<dbReference type="Gene3D" id="3.40.50.720">
    <property type="entry name" value="NAD(P)-binding Rossmann-like Domain"/>
    <property type="match status" value="1"/>
</dbReference>
<name>A0A4P9W0V0_9FUNG</name>
<keyword evidence="2" id="KW-0560">Oxidoreductase</keyword>
<dbReference type="PANTHER" id="PTHR44229">
    <property type="entry name" value="15-HYDROXYPROSTAGLANDIN DEHYDROGENASE [NAD(+)]"/>
    <property type="match status" value="1"/>
</dbReference>
<evidence type="ECO:0000256" key="3">
    <source>
        <dbReference type="RuleBase" id="RU000363"/>
    </source>
</evidence>
<dbReference type="InterPro" id="IPR036291">
    <property type="entry name" value="NAD(P)-bd_dom_sf"/>
</dbReference>
<gene>
    <name evidence="4" type="ORF">BDK51DRAFT_27511</name>
</gene>
<reference evidence="5" key="1">
    <citation type="journal article" date="2018" name="Nat. Microbiol.">
        <title>Leveraging single-cell genomics to expand the fungal tree of life.</title>
        <authorList>
            <person name="Ahrendt S.R."/>
            <person name="Quandt C.A."/>
            <person name="Ciobanu D."/>
            <person name="Clum A."/>
            <person name="Salamov A."/>
            <person name="Andreopoulos B."/>
            <person name="Cheng J.F."/>
            <person name="Woyke T."/>
            <person name="Pelin A."/>
            <person name="Henrissat B."/>
            <person name="Reynolds N.K."/>
            <person name="Benny G.L."/>
            <person name="Smith M.E."/>
            <person name="James T.Y."/>
            <person name="Grigoriev I.V."/>
        </authorList>
    </citation>
    <scope>NUCLEOTIDE SEQUENCE [LARGE SCALE GENOMIC DNA]</scope>
</reference>
<evidence type="ECO:0000256" key="1">
    <source>
        <dbReference type="ARBA" id="ARBA00006484"/>
    </source>
</evidence>
<evidence type="ECO:0000313" key="4">
    <source>
        <dbReference type="EMBL" id="RKO83676.1"/>
    </source>
</evidence>
<dbReference type="FunFam" id="3.40.50.720:FF:000084">
    <property type="entry name" value="Short-chain dehydrogenase reductase"/>
    <property type="match status" value="1"/>
</dbReference>
<dbReference type="OrthoDB" id="4131217at2759"/>
<dbReference type="EMBL" id="ML000961">
    <property type="protein sequence ID" value="RKO83676.1"/>
    <property type="molecule type" value="Genomic_DNA"/>
</dbReference>
<dbReference type="AlphaFoldDB" id="A0A4P9W0V0"/>
<dbReference type="GO" id="GO:0005737">
    <property type="term" value="C:cytoplasm"/>
    <property type="evidence" value="ECO:0007669"/>
    <property type="project" value="TreeGrafter"/>
</dbReference>
<protein>
    <submittedName>
        <fullName evidence="4">Uncharacterized protein</fullName>
    </submittedName>
</protein>
<proteinExistence type="inferred from homology"/>
<dbReference type="PANTHER" id="PTHR44229:SF4">
    <property type="entry name" value="15-HYDROXYPROSTAGLANDIN DEHYDROGENASE [NAD(+)]"/>
    <property type="match status" value="1"/>
</dbReference>
<dbReference type="PRINTS" id="PR00081">
    <property type="entry name" value="GDHRDH"/>
</dbReference>
<dbReference type="Proteomes" id="UP000269721">
    <property type="component" value="Unassembled WGS sequence"/>
</dbReference>